<dbReference type="PANTHER" id="PTHR43045:SF1">
    <property type="entry name" value="SHIKIMATE TRANSPORTER"/>
    <property type="match status" value="1"/>
</dbReference>
<evidence type="ECO:0000256" key="1">
    <source>
        <dbReference type="ARBA" id="ARBA00004651"/>
    </source>
</evidence>
<sequence length="432" mass="47136">MFKKGREAVVMSLRFITAASTIGTLIEWYDFFAYASVSPYISAKFFPKGDPIVASLLTWLIFATAYVVRPLGAVLFGHLGDRVGRKATFLATLTLMGLSTFAIGLLPTYEQVGVLAPFLLALFRILQGISLGGEYGGALTYVLEHAPPNRRAFYAGFLSATPPAGLALSSLTLVSTSLLLSRADIEAWGWRVPFLFSIVLTILGVYLRLRLTETPLFEAVKREGKVAKVPVVEAFTKYSKWIVVGVVISAGHAVLAYTSTGYIFTYLTQVAKLDPLTVNLVVGVAALLQYPFYIINAWLADKYGRKRIYMAGLALGLLTYYPIYQWLGTARGLAETIFAVFILIYATAFTFSVLGTAIAELFPTRVRYTGMSLTFNIGVGVFGGFTPTVVQLIGISLQNPLAGLILYTYVVAALALVVAYFYLPETAAKRLE</sequence>
<feature type="transmembrane region" description="Helical" evidence="7">
    <location>
        <begin position="88"/>
        <end position="106"/>
    </location>
</feature>
<dbReference type="eggNOG" id="arCOG02691">
    <property type="taxonomic scope" value="Archaea"/>
</dbReference>
<feature type="transmembrane region" description="Helical" evidence="7">
    <location>
        <begin position="52"/>
        <end position="76"/>
    </location>
</feature>
<dbReference type="GO" id="GO:0022857">
    <property type="term" value="F:transmembrane transporter activity"/>
    <property type="evidence" value="ECO:0007669"/>
    <property type="project" value="InterPro"/>
</dbReference>
<evidence type="ECO:0000256" key="6">
    <source>
        <dbReference type="ARBA" id="ARBA00023136"/>
    </source>
</evidence>
<dbReference type="AlphaFoldDB" id="A3MWX1"/>
<reference evidence="9" key="1">
    <citation type="submission" date="2007-02" db="EMBL/GenBank/DDBJ databases">
        <title>Complete sequence of Pyrobaculum calidifontis JCM 11548.</title>
        <authorList>
            <consortium name="US DOE Joint Genome Institute"/>
            <person name="Copeland A."/>
            <person name="Lucas S."/>
            <person name="Lapidus A."/>
            <person name="Barry K."/>
            <person name="Glavina del Rio T."/>
            <person name="Dalin E."/>
            <person name="Tice H."/>
            <person name="Pitluck S."/>
            <person name="Chain P."/>
            <person name="Malfatti S."/>
            <person name="Shin M."/>
            <person name="Vergez L."/>
            <person name="Schmutz J."/>
            <person name="Larimer F."/>
            <person name="Land M."/>
            <person name="Hauser L."/>
            <person name="Kyrpides N."/>
            <person name="Mikhailova N."/>
            <person name="Cozen A.E."/>
            <person name="Fitz-Gibbon S.T."/>
            <person name="House C.H."/>
            <person name="Saltikov C."/>
            <person name="Lowe T.M."/>
            <person name="Richardson P."/>
        </authorList>
    </citation>
    <scope>NUCLEOTIDE SEQUENCE [LARGE SCALE GENOMIC DNA]</scope>
    <source>
        <strain evidence="9">JCM 11548</strain>
    </source>
</reference>
<organism evidence="9 10">
    <name type="scientific">Pyrobaculum calidifontis (strain DSM 21063 / JCM 11548 / VA1)</name>
    <dbReference type="NCBI Taxonomy" id="410359"/>
    <lineage>
        <taxon>Archaea</taxon>
        <taxon>Thermoproteota</taxon>
        <taxon>Thermoprotei</taxon>
        <taxon>Thermoproteales</taxon>
        <taxon>Thermoproteaceae</taxon>
        <taxon>Pyrobaculum</taxon>
    </lineage>
</organism>
<dbReference type="FunFam" id="1.20.1250.20:FF:000001">
    <property type="entry name" value="Dicarboxylate MFS transporter"/>
    <property type="match status" value="1"/>
</dbReference>
<protein>
    <submittedName>
        <fullName evidence="9">General substrate transporter</fullName>
    </submittedName>
</protein>
<keyword evidence="6 7" id="KW-0472">Membrane</keyword>
<dbReference type="GO" id="GO:0005886">
    <property type="term" value="C:plasma membrane"/>
    <property type="evidence" value="ECO:0007669"/>
    <property type="project" value="UniProtKB-SubCell"/>
</dbReference>
<dbReference type="HOGENOM" id="CLU_001265_39_5_2"/>
<keyword evidence="2" id="KW-0813">Transport</keyword>
<dbReference type="EMBL" id="CP000561">
    <property type="protein sequence ID" value="ABO09138.1"/>
    <property type="molecule type" value="Genomic_DNA"/>
</dbReference>
<evidence type="ECO:0000313" key="9">
    <source>
        <dbReference type="EMBL" id="ABO09138.1"/>
    </source>
</evidence>
<feature type="transmembrane region" description="Helical" evidence="7">
    <location>
        <begin position="401"/>
        <end position="423"/>
    </location>
</feature>
<dbReference type="SUPFAM" id="SSF103473">
    <property type="entry name" value="MFS general substrate transporter"/>
    <property type="match status" value="1"/>
</dbReference>
<feature type="transmembrane region" description="Helical" evidence="7">
    <location>
        <begin position="241"/>
        <end position="264"/>
    </location>
</feature>
<dbReference type="Proteomes" id="UP000001431">
    <property type="component" value="Chromosome"/>
</dbReference>
<dbReference type="InterPro" id="IPR005828">
    <property type="entry name" value="MFS_sugar_transport-like"/>
</dbReference>
<dbReference type="Pfam" id="PF00083">
    <property type="entry name" value="Sugar_tr"/>
    <property type="match status" value="2"/>
</dbReference>
<dbReference type="InterPro" id="IPR036259">
    <property type="entry name" value="MFS_trans_sf"/>
</dbReference>
<dbReference type="PROSITE" id="PS00217">
    <property type="entry name" value="SUGAR_TRANSPORT_2"/>
    <property type="match status" value="1"/>
</dbReference>
<evidence type="ECO:0000256" key="5">
    <source>
        <dbReference type="ARBA" id="ARBA00022989"/>
    </source>
</evidence>
<evidence type="ECO:0000256" key="7">
    <source>
        <dbReference type="SAM" id="Phobius"/>
    </source>
</evidence>
<dbReference type="STRING" id="410359.Pcal_1721"/>
<accession>A3MWX1</accession>
<feature type="transmembrane region" description="Helical" evidence="7">
    <location>
        <begin position="336"/>
        <end position="361"/>
    </location>
</feature>
<evidence type="ECO:0000256" key="4">
    <source>
        <dbReference type="ARBA" id="ARBA00022692"/>
    </source>
</evidence>
<dbReference type="PANTHER" id="PTHR43045">
    <property type="entry name" value="SHIKIMATE TRANSPORTER"/>
    <property type="match status" value="1"/>
</dbReference>
<feature type="transmembrane region" description="Helical" evidence="7">
    <location>
        <begin position="188"/>
        <end position="207"/>
    </location>
</feature>
<dbReference type="PROSITE" id="PS50850">
    <property type="entry name" value="MFS"/>
    <property type="match status" value="1"/>
</dbReference>
<feature type="transmembrane region" description="Helical" evidence="7">
    <location>
        <begin position="12"/>
        <end position="32"/>
    </location>
</feature>
<feature type="transmembrane region" description="Helical" evidence="7">
    <location>
        <begin position="152"/>
        <end position="176"/>
    </location>
</feature>
<name>A3MWX1_PYRCJ</name>
<comment type="subcellular location">
    <subcellularLocation>
        <location evidence="1">Cell membrane</location>
        <topology evidence="1">Multi-pass membrane protein</topology>
    </subcellularLocation>
</comment>
<evidence type="ECO:0000313" key="10">
    <source>
        <dbReference type="Proteomes" id="UP000001431"/>
    </source>
</evidence>
<keyword evidence="4 7" id="KW-0812">Transmembrane</keyword>
<keyword evidence="10" id="KW-1185">Reference proteome</keyword>
<evidence type="ECO:0000256" key="2">
    <source>
        <dbReference type="ARBA" id="ARBA00022448"/>
    </source>
</evidence>
<feature type="transmembrane region" description="Helical" evidence="7">
    <location>
        <begin position="373"/>
        <end position="395"/>
    </location>
</feature>
<evidence type="ECO:0000256" key="3">
    <source>
        <dbReference type="ARBA" id="ARBA00022475"/>
    </source>
</evidence>
<proteinExistence type="predicted"/>
<dbReference type="KEGG" id="pcl:Pcal_1721"/>
<dbReference type="InterPro" id="IPR020846">
    <property type="entry name" value="MFS_dom"/>
</dbReference>
<keyword evidence="5 7" id="KW-1133">Transmembrane helix</keyword>
<gene>
    <name evidence="9" type="ordered locus">Pcal_1721</name>
</gene>
<dbReference type="Gene3D" id="1.20.1250.20">
    <property type="entry name" value="MFS general substrate transporter like domains"/>
    <property type="match status" value="1"/>
</dbReference>
<feature type="domain" description="Major facilitator superfamily (MFS) profile" evidence="8">
    <location>
        <begin position="16"/>
        <end position="427"/>
    </location>
</feature>
<keyword evidence="3" id="KW-1003">Cell membrane</keyword>
<dbReference type="InterPro" id="IPR005829">
    <property type="entry name" value="Sugar_transporter_CS"/>
</dbReference>
<evidence type="ECO:0000259" key="8">
    <source>
        <dbReference type="PROSITE" id="PS50850"/>
    </source>
</evidence>
<feature type="transmembrane region" description="Helical" evidence="7">
    <location>
        <begin position="307"/>
        <end position="324"/>
    </location>
</feature>
<feature type="transmembrane region" description="Helical" evidence="7">
    <location>
        <begin position="276"/>
        <end position="295"/>
    </location>
</feature>